<evidence type="ECO:0000313" key="2">
    <source>
        <dbReference type="EMBL" id="OAG00957.1"/>
    </source>
</evidence>
<dbReference type="RefSeq" id="XP_018031322.1">
    <property type="nucleotide sequence ID" value="XM_018185700.1"/>
</dbReference>
<feature type="region of interest" description="Disordered" evidence="1">
    <location>
        <begin position="1"/>
        <end position="28"/>
    </location>
</feature>
<dbReference type="Proteomes" id="UP000077069">
    <property type="component" value="Unassembled WGS sequence"/>
</dbReference>
<dbReference type="AlphaFoldDB" id="A0A177C2J1"/>
<protein>
    <submittedName>
        <fullName evidence="2">Uncharacterized protein</fullName>
    </submittedName>
</protein>
<accession>A0A177C2J1</accession>
<sequence length="156" mass="17317">MEIGRRGARQCVEQSESERQSRLVQPTRQHKARPVALIRFLTCSSSARNRDNPGEERCGIIGGPFAETLIDRLSDNVTGRPQHPRFLAQKVARGCSQAPLSIPVSRDPSAVTCDSCVFLQLHQATALPDARRRRMTRPLPCTAQQQLPSLHATHTT</sequence>
<dbReference type="GeneID" id="28769186"/>
<reference evidence="2 3" key="1">
    <citation type="submission" date="2016-05" db="EMBL/GenBank/DDBJ databases">
        <title>Comparative analysis of secretome profiles of manganese(II)-oxidizing ascomycete fungi.</title>
        <authorList>
            <consortium name="DOE Joint Genome Institute"/>
            <person name="Zeiner C.A."/>
            <person name="Purvine S.O."/>
            <person name="Zink E.M."/>
            <person name="Wu S."/>
            <person name="Pasa-Tolic L."/>
            <person name="Chaput D.L."/>
            <person name="Haridas S."/>
            <person name="Grigoriev I.V."/>
            <person name="Santelli C.M."/>
            <person name="Hansel C.M."/>
        </authorList>
    </citation>
    <scope>NUCLEOTIDE SEQUENCE [LARGE SCALE GENOMIC DNA]</scope>
    <source>
        <strain evidence="2 3">AP3s5-JAC2a</strain>
    </source>
</reference>
<name>A0A177C2J1_9PLEO</name>
<dbReference type="OrthoDB" id="10537326at2759"/>
<evidence type="ECO:0000256" key="1">
    <source>
        <dbReference type="SAM" id="MobiDB-lite"/>
    </source>
</evidence>
<dbReference type="EMBL" id="KV441558">
    <property type="protein sequence ID" value="OAG00957.1"/>
    <property type="molecule type" value="Genomic_DNA"/>
</dbReference>
<keyword evidence="3" id="KW-1185">Reference proteome</keyword>
<dbReference type="InParanoid" id="A0A177C2J1"/>
<proteinExistence type="predicted"/>
<gene>
    <name evidence="2" type="ORF">CC84DRAFT_273594</name>
</gene>
<organism evidence="2 3">
    <name type="scientific">Paraphaeosphaeria sporulosa</name>
    <dbReference type="NCBI Taxonomy" id="1460663"/>
    <lineage>
        <taxon>Eukaryota</taxon>
        <taxon>Fungi</taxon>
        <taxon>Dikarya</taxon>
        <taxon>Ascomycota</taxon>
        <taxon>Pezizomycotina</taxon>
        <taxon>Dothideomycetes</taxon>
        <taxon>Pleosporomycetidae</taxon>
        <taxon>Pleosporales</taxon>
        <taxon>Massarineae</taxon>
        <taxon>Didymosphaeriaceae</taxon>
        <taxon>Paraphaeosphaeria</taxon>
    </lineage>
</organism>
<evidence type="ECO:0000313" key="3">
    <source>
        <dbReference type="Proteomes" id="UP000077069"/>
    </source>
</evidence>